<gene>
    <name evidence="19" type="ORF">CTRG_02738</name>
</gene>
<evidence type="ECO:0000256" key="15">
    <source>
        <dbReference type="ARBA" id="ARBA00048483"/>
    </source>
</evidence>
<dbReference type="InterPro" id="IPR051410">
    <property type="entry name" value="Ferric/Cupric_Reductase"/>
</dbReference>
<evidence type="ECO:0000256" key="4">
    <source>
        <dbReference type="ARBA" id="ARBA00022448"/>
    </source>
</evidence>
<reference evidence="19 20" key="1">
    <citation type="journal article" date="2009" name="Nature">
        <title>Evolution of pathogenicity and sexual reproduction in eight Candida genomes.</title>
        <authorList>
            <person name="Butler G."/>
            <person name="Rasmussen M.D."/>
            <person name="Lin M.F."/>
            <person name="Santos M.A."/>
            <person name="Sakthikumar S."/>
            <person name="Munro C.A."/>
            <person name="Rheinbay E."/>
            <person name="Grabherr M."/>
            <person name="Forche A."/>
            <person name="Reedy J.L."/>
            <person name="Agrafioti I."/>
            <person name="Arnaud M.B."/>
            <person name="Bates S."/>
            <person name="Brown A.J."/>
            <person name="Brunke S."/>
            <person name="Costanzo M.C."/>
            <person name="Fitzpatrick D.A."/>
            <person name="de Groot P.W."/>
            <person name="Harris D."/>
            <person name="Hoyer L.L."/>
            <person name="Hube B."/>
            <person name="Klis F.M."/>
            <person name="Kodira C."/>
            <person name="Lennard N."/>
            <person name="Logue M.E."/>
            <person name="Martin R."/>
            <person name="Neiman A.M."/>
            <person name="Nikolaou E."/>
            <person name="Quail M.A."/>
            <person name="Quinn J."/>
            <person name="Santos M.C."/>
            <person name="Schmitzberger F.F."/>
            <person name="Sherlock G."/>
            <person name="Shah P."/>
            <person name="Silverstein K.A."/>
            <person name="Skrzypek M.S."/>
            <person name="Soll D."/>
            <person name="Staggs R."/>
            <person name="Stansfield I."/>
            <person name="Stumpf M.P."/>
            <person name="Sudbery P.E."/>
            <person name="Srikantha T."/>
            <person name="Zeng Q."/>
            <person name="Berman J."/>
            <person name="Berriman M."/>
            <person name="Heitman J."/>
            <person name="Gow N.A."/>
            <person name="Lorenz M.C."/>
            <person name="Birren B.W."/>
            <person name="Kellis M."/>
            <person name="Cuomo C.A."/>
        </authorList>
    </citation>
    <scope>NUCLEOTIDE SEQUENCE [LARGE SCALE GENOMIC DNA]</scope>
    <source>
        <strain evidence="20">ATCC MYA-3404 / T1</strain>
    </source>
</reference>
<dbReference type="PANTHER" id="PTHR32361">
    <property type="entry name" value="FERRIC/CUPRIC REDUCTASE TRANSMEMBRANE COMPONENT"/>
    <property type="match status" value="1"/>
</dbReference>
<evidence type="ECO:0000313" key="20">
    <source>
        <dbReference type="Proteomes" id="UP000002037"/>
    </source>
</evidence>
<dbReference type="SFLD" id="SFLDG01168">
    <property type="entry name" value="Ferric_reductase_subgroup_(FRE"/>
    <property type="match status" value="1"/>
</dbReference>
<dbReference type="SUPFAM" id="SSF63380">
    <property type="entry name" value="Riboflavin synthase domain-like"/>
    <property type="match status" value="1"/>
</dbReference>
<keyword evidence="17" id="KW-0732">Signal</keyword>
<evidence type="ECO:0000256" key="2">
    <source>
        <dbReference type="ARBA" id="ARBA00006278"/>
    </source>
</evidence>
<keyword evidence="6" id="KW-0285">Flavoprotein</keyword>
<dbReference type="eggNOG" id="KOG0039">
    <property type="taxonomic scope" value="Eukaryota"/>
</dbReference>
<dbReference type="AlphaFoldDB" id="C5M8L6"/>
<evidence type="ECO:0000259" key="18">
    <source>
        <dbReference type="PROSITE" id="PS51384"/>
    </source>
</evidence>
<dbReference type="Pfam" id="PF08030">
    <property type="entry name" value="NAD_binding_6"/>
    <property type="match status" value="1"/>
</dbReference>
<proteinExistence type="inferred from homology"/>
<dbReference type="Pfam" id="PF08022">
    <property type="entry name" value="FAD_binding_8"/>
    <property type="match status" value="1"/>
</dbReference>
<protein>
    <recommendedName>
        <fullName evidence="3">ferric-chelate reductase (NADPH)</fullName>
        <ecNumber evidence="3">1.16.1.9</ecNumber>
    </recommendedName>
</protein>
<keyword evidence="12" id="KW-0406">Ion transport</keyword>
<dbReference type="Gene3D" id="3.40.50.80">
    <property type="entry name" value="Nucleotide-binding domain of ferredoxin-NADP reductase (FNR) module"/>
    <property type="match status" value="1"/>
</dbReference>
<keyword evidence="5" id="KW-1003">Cell membrane</keyword>
<dbReference type="GO" id="GO:0005886">
    <property type="term" value="C:plasma membrane"/>
    <property type="evidence" value="ECO:0007669"/>
    <property type="project" value="UniProtKB-SubCell"/>
</dbReference>
<dbReference type="InterPro" id="IPR013121">
    <property type="entry name" value="Fe_red_NAD-bd_6"/>
</dbReference>
<dbReference type="RefSeq" id="XP_002548441.1">
    <property type="nucleotide sequence ID" value="XM_002548395.1"/>
</dbReference>
<dbReference type="GO" id="GO:0006879">
    <property type="term" value="P:intracellular iron ion homeostasis"/>
    <property type="evidence" value="ECO:0007669"/>
    <property type="project" value="TreeGrafter"/>
</dbReference>
<dbReference type="GO" id="GO:0006826">
    <property type="term" value="P:iron ion transport"/>
    <property type="evidence" value="ECO:0007669"/>
    <property type="project" value="UniProtKB-ARBA"/>
</dbReference>
<name>C5M8L6_CANTT</name>
<feature type="chain" id="PRO_5002955087" description="ferric-chelate reductase (NADPH)" evidence="17">
    <location>
        <begin position="20"/>
        <end position="694"/>
    </location>
</feature>
<evidence type="ECO:0000256" key="8">
    <source>
        <dbReference type="ARBA" id="ARBA00022827"/>
    </source>
</evidence>
<dbReference type="GeneID" id="8298300"/>
<evidence type="ECO:0000256" key="12">
    <source>
        <dbReference type="ARBA" id="ARBA00023065"/>
    </source>
</evidence>
<keyword evidence="10 16" id="KW-1133">Transmembrane helix</keyword>
<dbReference type="VEuPathDB" id="FungiDB:CTRG_02738"/>
<keyword evidence="8" id="KW-0274">FAD</keyword>
<organism evidence="19 20">
    <name type="scientific">Candida tropicalis (strain ATCC MYA-3404 / T1)</name>
    <name type="common">Yeast</name>
    <dbReference type="NCBI Taxonomy" id="294747"/>
    <lineage>
        <taxon>Eukaryota</taxon>
        <taxon>Fungi</taxon>
        <taxon>Dikarya</taxon>
        <taxon>Ascomycota</taxon>
        <taxon>Saccharomycotina</taxon>
        <taxon>Pichiomycetes</taxon>
        <taxon>Debaryomycetaceae</taxon>
        <taxon>Candida/Lodderomyces clade</taxon>
        <taxon>Candida</taxon>
    </lineage>
</organism>
<evidence type="ECO:0000256" key="1">
    <source>
        <dbReference type="ARBA" id="ARBA00004651"/>
    </source>
</evidence>
<feature type="transmembrane region" description="Helical" evidence="16">
    <location>
        <begin position="345"/>
        <end position="366"/>
    </location>
</feature>
<dbReference type="InterPro" id="IPR017938">
    <property type="entry name" value="Riboflavin_synthase-like_b-brl"/>
</dbReference>
<dbReference type="SUPFAM" id="SSF52343">
    <property type="entry name" value="Ferredoxin reductase-like, C-terminal NADP-linked domain"/>
    <property type="match status" value="1"/>
</dbReference>
<evidence type="ECO:0000256" key="10">
    <source>
        <dbReference type="ARBA" id="ARBA00022989"/>
    </source>
</evidence>
<dbReference type="HOGENOM" id="CLU_010365_4_0_1"/>
<feature type="transmembrane region" description="Helical" evidence="16">
    <location>
        <begin position="156"/>
        <end position="176"/>
    </location>
</feature>
<evidence type="ECO:0000256" key="13">
    <source>
        <dbReference type="ARBA" id="ARBA00023136"/>
    </source>
</evidence>
<keyword evidence="4" id="KW-0813">Transport</keyword>
<dbReference type="PROSITE" id="PS51384">
    <property type="entry name" value="FAD_FR"/>
    <property type="match status" value="1"/>
</dbReference>
<feature type="transmembrane region" description="Helical" evidence="16">
    <location>
        <begin position="373"/>
        <end position="391"/>
    </location>
</feature>
<keyword evidence="20" id="KW-1185">Reference proteome</keyword>
<dbReference type="EMBL" id="GG692397">
    <property type="protein sequence ID" value="EER33920.1"/>
    <property type="molecule type" value="Genomic_DNA"/>
</dbReference>
<comment type="subcellular location">
    <subcellularLocation>
        <location evidence="1">Cell membrane</location>
        <topology evidence="1">Multi-pass membrane protein</topology>
    </subcellularLocation>
</comment>
<dbReference type="GO" id="GO:0052851">
    <property type="term" value="F:ferric-chelate reductase (NADPH) activity"/>
    <property type="evidence" value="ECO:0007669"/>
    <property type="project" value="UniProtKB-EC"/>
</dbReference>
<dbReference type="GO" id="GO:0015677">
    <property type="term" value="P:copper ion import"/>
    <property type="evidence" value="ECO:0007669"/>
    <property type="project" value="TreeGrafter"/>
</dbReference>
<evidence type="ECO:0000256" key="16">
    <source>
        <dbReference type="SAM" id="Phobius"/>
    </source>
</evidence>
<dbReference type="InterPro" id="IPR017927">
    <property type="entry name" value="FAD-bd_FR_type"/>
</dbReference>
<dbReference type="SFLD" id="SFLDS00052">
    <property type="entry name" value="Ferric_Reductase_Domain"/>
    <property type="match status" value="1"/>
</dbReference>
<dbReference type="InterPro" id="IPR039261">
    <property type="entry name" value="FNR_nucleotide-bd"/>
</dbReference>
<evidence type="ECO:0000256" key="5">
    <source>
        <dbReference type="ARBA" id="ARBA00022475"/>
    </source>
</evidence>
<keyword evidence="11" id="KW-0560">Oxidoreductase</keyword>
<accession>C5M8L6</accession>
<evidence type="ECO:0000256" key="11">
    <source>
        <dbReference type="ARBA" id="ARBA00023002"/>
    </source>
</evidence>
<keyword evidence="7 16" id="KW-0812">Transmembrane</keyword>
<keyword evidence="9" id="KW-0249">Electron transport</keyword>
<evidence type="ECO:0000313" key="19">
    <source>
        <dbReference type="EMBL" id="EER33920.1"/>
    </source>
</evidence>
<evidence type="ECO:0000256" key="7">
    <source>
        <dbReference type="ARBA" id="ARBA00022692"/>
    </source>
</evidence>
<feature type="transmembrane region" description="Helical" evidence="16">
    <location>
        <begin position="312"/>
        <end position="330"/>
    </location>
</feature>
<dbReference type="CDD" id="cd06186">
    <property type="entry name" value="NOX_Duox_like_FAD_NADP"/>
    <property type="match status" value="1"/>
</dbReference>
<keyword evidence="14" id="KW-0325">Glycoprotein</keyword>
<comment type="similarity">
    <text evidence="2">Belongs to the ferric reductase (FRE) family.</text>
</comment>
<dbReference type="EC" id="1.16.1.9" evidence="3"/>
<dbReference type="InterPro" id="IPR013112">
    <property type="entry name" value="FAD-bd_8"/>
</dbReference>
<dbReference type="Proteomes" id="UP000002037">
    <property type="component" value="Unassembled WGS sequence"/>
</dbReference>
<keyword evidence="13 16" id="KW-0472">Membrane</keyword>
<dbReference type="PANTHER" id="PTHR32361:SF9">
    <property type="entry name" value="FERRIC REDUCTASE TRANSMEMBRANE COMPONENT 3-RELATED"/>
    <property type="match status" value="1"/>
</dbReference>
<comment type="catalytic activity">
    <reaction evidence="15">
        <text>2 a Fe(II)-siderophore + NADP(+) + H(+) = 2 a Fe(III)-siderophore + NADPH</text>
        <dbReference type="Rhea" id="RHEA:28795"/>
        <dbReference type="Rhea" id="RHEA-COMP:11342"/>
        <dbReference type="Rhea" id="RHEA-COMP:11344"/>
        <dbReference type="ChEBI" id="CHEBI:15378"/>
        <dbReference type="ChEBI" id="CHEBI:29033"/>
        <dbReference type="ChEBI" id="CHEBI:29034"/>
        <dbReference type="ChEBI" id="CHEBI:57783"/>
        <dbReference type="ChEBI" id="CHEBI:58349"/>
        <dbReference type="EC" id="1.16.1.9"/>
    </reaction>
</comment>
<evidence type="ECO:0000256" key="6">
    <source>
        <dbReference type="ARBA" id="ARBA00022630"/>
    </source>
</evidence>
<evidence type="ECO:0000256" key="14">
    <source>
        <dbReference type="ARBA" id="ARBA00023180"/>
    </source>
</evidence>
<feature type="transmembrane region" description="Helical" evidence="16">
    <location>
        <begin position="233"/>
        <end position="253"/>
    </location>
</feature>
<sequence length="694" mass="80096">MVCLSHFIIIAFFATFSVAHNMKFKIYGESTVYWACIFQTFTTAKFCSKMGVYSCICSNQNGLATLAGCMAYHNRNSTKVIKAAEDSCFIDGGTTLSKNWFDESYQYYLEHAVELSDIPNFNFSVPIDVPLKLNTTMILLTKGAYDQYLGNFDNSFYYGAGALGYWLLVMIIEGVVNWTKFLFPMLVNRLTFAPITWWREYVSMPATFRKRKAQQWPLLKYFDCLIPSRYESLVILGFYAYVIVVHCIKIHYVEGSEVFESKYEFLIRVVADRTGIVAIVMMPLVFLFGGRNNFMQWITGMSYNQFMTYHRHISRVMFVLVVLHSVAFTIEDRDYYSQWAAEPYFYWGIIATVASGLIMIQTILYFRRNCYEMFLFIHIVMVAIYIVGTWIHVDDLGYVWFCYASIAPWCFDRLIRIVRLLWFGFPRAKVTLMTNDTIKVVISKPRYWYSIPGGYIFISFFRVSCFWQSHPFTIVDSQDGKNIILFCKVKGGMTHGLCKYLAKQPGRTASITVAVEGPYGHPTPARGADTTVYIAGGNGIPGLYSEATYMARKVSPNSKKIIKLIWIVKEYSSLIWFYDELKQLKDTSIQTTIYVTRSEVSTSSDVDKKLDNKECEDDDKESIKLRLAHIQFNEGRPSIEDLIVDEIRESQGSIAFVTCGNPTMVDEVRYFTSHNLSNLDHKRVDFYDQLQVWA</sequence>
<dbReference type="OrthoDB" id="167398at2759"/>
<evidence type="ECO:0000256" key="3">
    <source>
        <dbReference type="ARBA" id="ARBA00012668"/>
    </source>
</evidence>
<feature type="transmembrane region" description="Helical" evidence="16">
    <location>
        <begin position="273"/>
        <end position="291"/>
    </location>
</feature>
<dbReference type="KEGG" id="ctp:CTRG_02738"/>
<dbReference type="Pfam" id="PF01794">
    <property type="entry name" value="Ferric_reduct"/>
    <property type="match status" value="1"/>
</dbReference>
<evidence type="ECO:0000256" key="9">
    <source>
        <dbReference type="ARBA" id="ARBA00022982"/>
    </source>
</evidence>
<feature type="domain" description="FAD-binding FR-type" evidence="18">
    <location>
        <begin position="407"/>
        <end position="525"/>
    </location>
</feature>
<evidence type="ECO:0000256" key="17">
    <source>
        <dbReference type="SAM" id="SignalP"/>
    </source>
</evidence>
<feature type="signal peptide" evidence="17">
    <location>
        <begin position="1"/>
        <end position="19"/>
    </location>
</feature>
<dbReference type="InterPro" id="IPR013130">
    <property type="entry name" value="Fe3_Rdtase_TM_dom"/>
</dbReference>